<proteinExistence type="predicted"/>
<name>G3AF43_SPAPN</name>
<feature type="transmembrane region" description="Helical" evidence="5">
    <location>
        <begin position="213"/>
        <end position="234"/>
    </location>
</feature>
<evidence type="ECO:0000256" key="1">
    <source>
        <dbReference type="ARBA" id="ARBA00004141"/>
    </source>
</evidence>
<dbReference type="GO" id="GO:0005886">
    <property type="term" value="C:plasma membrane"/>
    <property type="evidence" value="ECO:0007669"/>
    <property type="project" value="TreeGrafter"/>
</dbReference>
<dbReference type="KEGG" id="spaa:SPAPADRAFT_59024"/>
<protein>
    <submittedName>
        <fullName evidence="6">Uncharacterized protein</fullName>
    </submittedName>
</protein>
<feature type="transmembrane region" description="Helical" evidence="5">
    <location>
        <begin position="178"/>
        <end position="201"/>
    </location>
</feature>
<dbReference type="STRING" id="619300.G3AF43"/>
<feature type="transmembrane region" description="Helical" evidence="5">
    <location>
        <begin position="12"/>
        <end position="31"/>
    </location>
</feature>
<keyword evidence="2 5" id="KW-0812">Transmembrane</keyword>
<dbReference type="Pfam" id="PF02535">
    <property type="entry name" value="Zip"/>
    <property type="match status" value="1"/>
</dbReference>
<feature type="transmembrane region" description="Helical" evidence="5">
    <location>
        <begin position="255"/>
        <end position="274"/>
    </location>
</feature>
<dbReference type="eggNOG" id="KOG1558">
    <property type="taxonomic scope" value="Eukaryota"/>
</dbReference>
<dbReference type="HOGENOM" id="CLU_027089_0_1_1"/>
<dbReference type="GO" id="GO:0005385">
    <property type="term" value="F:zinc ion transmembrane transporter activity"/>
    <property type="evidence" value="ECO:0007669"/>
    <property type="project" value="TreeGrafter"/>
</dbReference>
<dbReference type="EMBL" id="GL996499">
    <property type="protein sequence ID" value="EGW35819.1"/>
    <property type="molecule type" value="Genomic_DNA"/>
</dbReference>
<dbReference type="PANTHER" id="PTHR11040">
    <property type="entry name" value="ZINC/IRON TRANSPORTER"/>
    <property type="match status" value="1"/>
</dbReference>
<dbReference type="OMA" id="QYTGCHS"/>
<evidence type="ECO:0000256" key="5">
    <source>
        <dbReference type="SAM" id="Phobius"/>
    </source>
</evidence>
<gene>
    <name evidence="6" type="ORF">SPAPADRAFT_59024</name>
</gene>
<evidence type="ECO:0000256" key="4">
    <source>
        <dbReference type="ARBA" id="ARBA00023136"/>
    </source>
</evidence>
<dbReference type="PANTHER" id="PTHR11040:SF44">
    <property type="entry name" value="PROTEIN ZNTC-RELATED"/>
    <property type="match status" value="1"/>
</dbReference>
<feature type="transmembrane region" description="Helical" evidence="5">
    <location>
        <begin position="120"/>
        <end position="140"/>
    </location>
</feature>
<sequence length="275" mass="29688">MFNLDLEGMIITIIKQFGTGIIISTAFVHLMTHADLMWSNACLADKIHYEATGTALTMAGIFVAFVIEFIASRALKSRTAKTQQVQDTEVSRDSKEDQTSIVSSSPSLISLHGISSKDKISVVIMEAGIIFHSILIGITLVVAGDAYFITLFIVIVFHQFFEGLALGSRIVGLKNTALMTKLIMALVFALITPIGMAIGIGTLKTFNGNDPSTLIALATLDSFSAGVLLWTGLIEMWSQDWLHGYLSNAPITKTIFAMLALVAGLILMSLLGNWA</sequence>
<evidence type="ECO:0000256" key="2">
    <source>
        <dbReference type="ARBA" id="ARBA00022692"/>
    </source>
</evidence>
<dbReference type="Proteomes" id="UP000000709">
    <property type="component" value="Unassembled WGS sequence"/>
</dbReference>
<evidence type="ECO:0000313" key="7">
    <source>
        <dbReference type="Proteomes" id="UP000000709"/>
    </source>
</evidence>
<organism evidence="7">
    <name type="scientific">Spathaspora passalidarum (strain NRRL Y-27907 / 11-Y1)</name>
    <dbReference type="NCBI Taxonomy" id="619300"/>
    <lineage>
        <taxon>Eukaryota</taxon>
        <taxon>Fungi</taxon>
        <taxon>Dikarya</taxon>
        <taxon>Ascomycota</taxon>
        <taxon>Saccharomycotina</taxon>
        <taxon>Pichiomycetes</taxon>
        <taxon>Debaryomycetaceae</taxon>
        <taxon>Spathaspora</taxon>
    </lineage>
</organism>
<dbReference type="AlphaFoldDB" id="G3AF43"/>
<evidence type="ECO:0000313" key="6">
    <source>
        <dbReference type="EMBL" id="EGW35819.1"/>
    </source>
</evidence>
<keyword evidence="4 5" id="KW-0472">Membrane</keyword>
<keyword evidence="7" id="KW-1185">Reference proteome</keyword>
<comment type="subcellular location">
    <subcellularLocation>
        <location evidence="1">Membrane</location>
        <topology evidence="1">Multi-pass membrane protein</topology>
    </subcellularLocation>
</comment>
<reference evidence="6 7" key="1">
    <citation type="journal article" date="2011" name="Proc. Natl. Acad. Sci. U.S.A.">
        <title>Comparative genomics of xylose-fermenting fungi for enhanced biofuel production.</title>
        <authorList>
            <person name="Wohlbach D.J."/>
            <person name="Kuo A."/>
            <person name="Sato T.K."/>
            <person name="Potts K.M."/>
            <person name="Salamov A.A."/>
            <person name="LaButti K.M."/>
            <person name="Sun H."/>
            <person name="Clum A."/>
            <person name="Pangilinan J.L."/>
            <person name="Lindquist E.A."/>
            <person name="Lucas S."/>
            <person name="Lapidus A."/>
            <person name="Jin M."/>
            <person name="Gunawan C."/>
            <person name="Balan V."/>
            <person name="Dale B.E."/>
            <person name="Jeffries T.W."/>
            <person name="Zinkel R."/>
            <person name="Barry K.W."/>
            <person name="Grigoriev I.V."/>
            <person name="Gasch A.P."/>
        </authorList>
    </citation>
    <scope>NUCLEOTIDE SEQUENCE [LARGE SCALE GENOMIC DNA]</scope>
    <source>
        <strain evidence="7">NRRL Y-27907 / 11-Y1</strain>
    </source>
</reference>
<dbReference type="InParanoid" id="G3AF43"/>
<evidence type="ECO:0000256" key="3">
    <source>
        <dbReference type="ARBA" id="ARBA00022989"/>
    </source>
</evidence>
<feature type="transmembrane region" description="Helical" evidence="5">
    <location>
        <begin position="146"/>
        <end position="166"/>
    </location>
</feature>
<dbReference type="InterPro" id="IPR003689">
    <property type="entry name" value="ZIP"/>
</dbReference>
<dbReference type="GeneID" id="18872725"/>
<dbReference type="OrthoDB" id="448280at2759"/>
<dbReference type="RefSeq" id="XP_007373231.1">
    <property type="nucleotide sequence ID" value="XM_007373169.1"/>
</dbReference>
<feature type="transmembrane region" description="Helical" evidence="5">
    <location>
        <begin position="51"/>
        <end position="71"/>
    </location>
</feature>
<accession>G3AF43</accession>
<keyword evidence="3 5" id="KW-1133">Transmembrane helix</keyword>